<dbReference type="AlphaFoldDB" id="A0A2P2NT52"/>
<accession>A0A2P2NT52</accession>
<dbReference type="EMBL" id="GGEC01065213">
    <property type="protein sequence ID" value="MBX45697.1"/>
    <property type="molecule type" value="Transcribed_RNA"/>
</dbReference>
<evidence type="ECO:0000313" key="1">
    <source>
        <dbReference type="EMBL" id="MBX45697.1"/>
    </source>
</evidence>
<proteinExistence type="predicted"/>
<protein>
    <submittedName>
        <fullName evidence="1">Uncharacterized protein</fullName>
    </submittedName>
</protein>
<organism evidence="1">
    <name type="scientific">Rhizophora mucronata</name>
    <name type="common">Asiatic mangrove</name>
    <dbReference type="NCBI Taxonomy" id="61149"/>
    <lineage>
        <taxon>Eukaryota</taxon>
        <taxon>Viridiplantae</taxon>
        <taxon>Streptophyta</taxon>
        <taxon>Embryophyta</taxon>
        <taxon>Tracheophyta</taxon>
        <taxon>Spermatophyta</taxon>
        <taxon>Magnoliopsida</taxon>
        <taxon>eudicotyledons</taxon>
        <taxon>Gunneridae</taxon>
        <taxon>Pentapetalae</taxon>
        <taxon>rosids</taxon>
        <taxon>fabids</taxon>
        <taxon>Malpighiales</taxon>
        <taxon>Rhizophoraceae</taxon>
        <taxon>Rhizophora</taxon>
    </lineage>
</organism>
<name>A0A2P2NT52_RHIMU</name>
<reference evidence="1" key="1">
    <citation type="submission" date="2018-02" db="EMBL/GenBank/DDBJ databases">
        <title>Rhizophora mucronata_Transcriptome.</title>
        <authorList>
            <person name="Meera S.P."/>
            <person name="Sreeshan A."/>
            <person name="Augustine A."/>
        </authorList>
    </citation>
    <scope>NUCLEOTIDE SEQUENCE</scope>
    <source>
        <tissue evidence="1">Leaf</tissue>
    </source>
</reference>
<sequence length="26" mass="3068">MDMSGSFCFFPFFPSLNLKGFENYQI</sequence>